<name>A0A562DKH5_9GAMM</name>
<evidence type="ECO:0000313" key="2">
    <source>
        <dbReference type="Proteomes" id="UP000321583"/>
    </source>
</evidence>
<keyword evidence="2" id="KW-1185">Reference proteome</keyword>
<accession>A0A562DKH5</accession>
<sequence length="88" mass="10176">MDVTTGQLDSDDPALRWFYLGGLDAYRIAFNDDYARDFVPAKTHFRSETVDSQRGEAEWGGGNLYFDQWDYRFQWRMLPPEGGRTGGD</sequence>
<comment type="caution">
    <text evidence="1">The sequence shown here is derived from an EMBL/GenBank/DDBJ whole genome shotgun (WGS) entry which is preliminary data.</text>
</comment>
<dbReference type="AlphaFoldDB" id="A0A562DKH5"/>
<protein>
    <submittedName>
        <fullName evidence="1">Uncharacterized protein</fullName>
    </submittedName>
</protein>
<dbReference type="EMBL" id="VLJS01000058">
    <property type="protein sequence ID" value="TWH10121.1"/>
    <property type="molecule type" value="Genomic_DNA"/>
</dbReference>
<evidence type="ECO:0000313" key="1">
    <source>
        <dbReference type="EMBL" id="TWH10121.1"/>
    </source>
</evidence>
<dbReference type="Proteomes" id="UP000321583">
    <property type="component" value="Unassembled WGS sequence"/>
</dbReference>
<reference evidence="1 2" key="1">
    <citation type="submission" date="2019-07" db="EMBL/GenBank/DDBJ databases">
        <title>Genome sequencing of lignin-degrading bacterial isolates.</title>
        <authorList>
            <person name="Gladden J."/>
        </authorList>
    </citation>
    <scope>NUCLEOTIDE SEQUENCE [LARGE SCALE GENOMIC DNA]</scope>
    <source>
        <strain evidence="1 2">J19</strain>
    </source>
</reference>
<organism evidence="1 2">
    <name type="scientific">Pseudoxanthomonas taiwanensis J19</name>
    <dbReference type="NCBI Taxonomy" id="935569"/>
    <lineage>
        <taxon>Bacteria</taxon>
        <taxon>Pseudomonadati</taxon>
        <taxon>Pseudomonadota</taxon>
        <taxon>Gammaproteobacteria</taxon>
        <taxon>Lysobacterales</taxon>
        <taxon>Lysobacteraceae</taxon>
        <taxon>Pseudoxanthomonas</taxon>
    </lineage>
</organism>
<proteinExistence type="predicted"/>
<gene>
    <name evidence="1" type="ORF">L613_000300000100</name>
</gene>